<evidence type="ECO:0000256" key="1">
    <source>
        <dbReference type="SAM" id="MobiDB-lite"/>
    </source>
</evidence>
<proteinExistence type="predicted"/>
<accession>A0A7J7XB46</accession>
<dbReference type="EMBL" id="JACAGB010000008">
    <property type="protein sequence ID" value="KAF6346923.1"/>
    <property type="molecule type" value="Genomic_DNA"/>
</dbReference>
<feature type="region of interest" description="Disordered" evidence="1">
    <location>
        <begin position="42"/>
        <end position="86"/>
    </location>
</feature>
<evidence type="ECO:0000313" key="3">
    <source>
        <dbReference type="Proteomes" id="UP000558488"/>
    </source>
</evidence>
<reference evidence="2 3" key="1">
    <citation type="journal article" date="2020" name="Nature">
        <title>Six reference-quality genomes reveal evolution of bat adaptations.</title>
        <authorList>
            <person name="Jebb D."/>
            <person name="Huang Z."/>
            <person name="Pippel M."/>
            <person name="Hughes G.M."/>
            <person name="Lavrichenko K."/>
            <person name="Devanna P."/>
            <person name="Winkler S."/>
            <person name="Jermiin L.S."/>
            <person name="Skirmuntt E.C."/>
            <person name="Katzourakis A."/>
            <person name="Burkitt-Gray L."/>
            <person name="Ray D.A."/>
            <person name="Sullivan K.A.M."/>
            <person name="Roscito J.G."/>
            <person name="Kirilenko B.M."/>
            <person name="Davalos L.M."/>
            <person name="Corthals A.P."/>
            <person name="Power M.L."/>
            <person name="Jones G."/>
            <person name="Ransome R.D."/>
            <person name="Dechmann D.K.N."/>
            <person name="Locatelli A.G."/>
            <person name="Puechmaille S.J."/>
            <person name="Fedrigo O."/>
            <person name="Jarvis E.D."/>
            <person name="Hiller M."/>
            <person name="Vernes S.C."/>
            <person name="Myers E.W."/>
            <person name="Teeling E.C."/>
        </authorList>
    </citation>
    <scope>NUCLEOTIDE SEQUENCE [LARGE SCALE GENOMIC DNA]</scope>
    <source>
        <strain evidence="2">MPipKuh1</strain>
        <tissue evidence="2">Flight muscle</tissue>
    </source>
</reference>
<keyword evidence="3" id="KW-1185">Reference proteome</keyword>
<sequence>MDNTEQSQFSSCYIDKTASANGVTGSDADGLGVGGGWSVFPHRLPRGALDPQGLAPRDPGLGVGGGAAGGDGVGGLHSGGRERSRTFRPIPAPYLVRLALCNQVDHSVGRNRVKLCVGEGSGERRGGKRW</sequence>
<feature type="compositionally biased region" description="Gly residues" evidence="1">
    <location>
        <begin position="61"/>
        <end position="78"/>
    </location>
</feature>
<evidence type="ECO:0000313" key="2">
    <source>
        <dbReference type="EMBL" id="KAF6346923.1"/>
    </source>
</evidence>
<gene>
    <name evidence="2" type="ORF">mPipKuh1_010657</name>
</gene>
<dbReference type="Proteomes" id="UP000558488">
    <property type="component" value="Unassembled WGS sequence"/>
</dbReference>
<comment type="caution">
    <text evidence="2">The sequence shown here is derived from an EMBL/GenBank/DDBJ whole genome shotgun (WGS) entry which is preliminary data.</text>
</comment>
<organism evidence="2 3">
    <name type="scientific">Pipistrellus kuhlii</name>
    <name type="common">Kuhl's pipistrelle</name>
    <dbReference type="NCBI Taxonomy" id="59472"/>
    <lineage>
        <taxon>Eukaryota</taxon>
        <taxon>Metazoa</taxon>
        <taxon>Chordata</taxon>
        <taxon>Craniata</taxon>
        <taxon>Vertebrata</taxon>
        <taxon>Euteleostomi</taxon>
        <taxon>Mammalia</taxon>
        <taxon>Eutheria</taxon>
        <taxon>Laurasiatheria</taxon>
        <taxon>Chiroptera</taxon>
        <taxon>Yangochiroptera</taxon>
        <taxon>Vespertilionidae</taxon>
        <taxon>Pipistrellus</taxon>
    </lineage>
</organism>
<dbReference type="AlphaFoldDB" id="A0A7J7XB46"/>
<name>A0A7J7XB46_PIPKU</name>
<protein>
    <submittedName>
        <fullName evidence="2">Uncharacterized protein</fullName>
    </submittedName>
</protein>